<dbReference type="EMBL" id="LXQA010048892">
    <property type="protein sequence ID" value="MCI02365.1"/>
    <property type="molecule type" value="Genomic_DNA"/>
</dbReference>
<evidence type="ECO:0000256" key="2">
    <source>
        <dbReference type="ARBA" id="ARBA00023157"/>
    </source>
</evidence>
<dbReference type="AlphaFoldDB" id="A0A392NV60"/>
<dbReference type="SUPFAM" id="SSF51110">
    <property type="entry name" value="alpha-D-mannose-specific plant lectins"/>
    <property type="match status" value="1"/>
</dbReference>
<dbReference type="InterPro" id="IPR036426">
    <property type="entry name" value="Bulb-type_lectin_dom_sf"/>
</dbReference>
<evidence type="ECO:0000256" key="3">
    <source>
        <dbReference type="ARBA" id="ARBA00023180"/>
    </source>
</evidence>
<comment type="caution">
    <text evidence="5">The sequence shown here is derived from an EMBL/GenBank/DDBJ whole genome shotgun (WGS) entry which is preliminary data.</text>
</comment>
<proteinExistence type="predicted"/>
<dbReference type="Gene3D" id="2.90.10.10">
    <property type="entry name" value="Bulb-type lectin domain"/>
    <property type="match status" value="1"/>
</dbReference>
<feature type="non-terminal residue" evidence="5">
    <location>
        <position position="240"/>
    </location>
</feature>
<evidence type="ECO:0000256" key="1">
    <source>
        <dbReference type="ARBA" id="ARBA00022729"/>
    </source>
</evidence>
<dbReference type="SMART" id="SM00108">
    <property type="entry name" value="B_lectin"/>
    <property type="match status" value="1"/>
</dbReference>
<dbReference type="InterPro" id="IPR051343">
    <property type="entry name" value="G-type_lectin_kinases/EP1-like"/>
</dbReference>
<name>A0A392NV60_9FABA</name>
<dbReference type="InterPro" id="IPR001480">
    <property type="entry name" value="Bulb-type_lectin_dom"/>
</dbReference>
<dbReference type="PANTHER" id="PTHR47976:SF49">
    <property type="entry name" value="RECEPTOR-LIKE SERINE_THREONINE-PROTEIN KINASE"/>
    <property type="match status" value="1"/>
</dbReference>
<keyword evidence="3" id="KW-0325">Glycoprotein</keyword>
<keyword evidence="5" id="KW-0430">Lectin</keyword>
<protein>
    <submittedName>
        <fullName evidence="5">G-type lectin S-receptor-like serine/threonine protein kinase RLK1-like</fullName>
    </submittedName>
</protein>
<dbReference type="GO" id="GO:0030246">
    <property type="term" value="F:carbohydrate binding"/>
    <property type="evidence" value="ECO:0007669"/>
    <property type="project" value="UniProtKB-KW"/>
</dbReference>
<keyword evidence="5" id="KW-0723">Serine/threonine-protein kinase</keyword>
<evidence type="ECO:0000259" key="4">
    <source>
        <dbReference type="SMART" id="SM00108"/>
    </source>
</evidence>
<evidence type="ECO:0000313" key="6">
    <source>
        <dbReference type="Proteomes" id="UP000265520"/>
    </source>
</evidence>
<evidence type="ECO:0000313" key="5">
    <source>
        <dbReference type="EMBL" id="MCI02365.1"/>
    </source>
</evidence>
<keyword evidence="5" id="KW-0675">Receptor</keyword>
<dbReference type="PANTHER" id="PTHR47976">
    <property type="entry name" value="G-TYPE LECTIN S-RECEPTOR-LIKE SERINE/THREONINE-PROTEIN KINASE SD2-5"/>
    <property type="match status" value="1"/>
</dbReference>
<dbReference type="Pfam" id="PF01453">
    <property type="entry name" value="B_lectin"/>
    <property type="match status" value="1"/>
</dbReference>
<reference evidence="5 6" key="1">
    <citation type="journal article" date="2018" name="Front. Plant Sci.">
        <title>Red Clover (Trifolium pratense) and Zigzag Clover (T. medium) - A Picture of Genomic Similarities and Differences.</title>
        <authorList>
            <person name="Dluhosova J."/>
            <person name="Istvanek J."/>
            <person name="Nedelnik J."/>
            <person name="Repkova J."/>
        </authorList>
    </citation>
    <scope>NUCLEOTIDE SEQUENCE [LARGE SCALE GENOMIC DNA]</scope>
    <source>
        <strain evidence="6">cv. 10/8</strain>
        <tissue evidence="5">Leaf</tissue>
    </source>
</reference>
<organism evidence="5 6">
    <name type="scientific">Trifolium medium</name>
    <dbReference type="NCBI Taxonomy" id="97028"/>
    <lineage>
        <taxon>Eukaryota</taxon>
        <taxon>Viridiplantae</taxon>
        <taxon>Streptophyta</taxon>
        <taxon>Embryophyta</taxon>
        <taxon>Tracheophyta</taxon>
        <taxon>Spermatophyta</taxon>
        <taxon>Magnoliopsida</taxon>
        <taxon>eudicotyledons</taxon>
        <taxon>Gunneridae</taxon>
        <taxon>Pentapetalae</taxon>
        <taxon>rosids</taxon>
        <taxon>fabids</taxon>
        <taxon>Fabales</taxon>
        <taxon>Fabaceae</taxon>
        <taxon>Papilionoideae</taxon>
        <taxon>50 kb inversion clade</taxon>
        <taxon>NPAAA clade</taxon>
        <taxon>Hologalegina</taxon>
        <taxon>IRL clade</taxon>
        <taxon>Trifolieae</taxon>
        <taxon>Trifolium</taxon>
    </lineage>
</organism>
<accession>A0A392NV60</accession>
<sequence>ASTRTTTEKYNSSIIPLGSWLSPEGENTSWPSSSGHFAFGFYPHGNGFAVGIWPASSKRKGRFPKNIDSGALESVYMASMLDSGNFVLYDEHSNVIWQSFDHPTDTILGDQHLKHGDSLISSISKLDHSSGLFYLKELSNGSVVAYPYYSYTSDEDAYWELDQQGFLCPNGRKNTGNEVAQQQLVTGAVCPPGERLYATLCIPVIPTYYRLCFDNSNKPEKKSYNNTTSIYRATLDVDGN</sequence>
<keyword evidence="6" id="KW-1185">Reference proteome</keyword>
<keyword evidence="1" id="KW-0732">Signal</keyword>
<keyword evidence="5" id="KW-0418">Kinase</keyword>
<feature type="non-terminal residue" evidence="5">
    <location>
        <position position="1"/>
    </location>
</feature>
<keyword evidence="5" id="KW-0808">Transferase</keyword>
<dbReference type="GO" id="GO:0004674">
    <property type="term" value="F:protein serine/threonine kinase activity"/>
    <property type="evidence" value="ECO:0007669"/>
    <property type="project" value="UniProtKB-KW"/>
</dbReference>
<keyword evidence="2" id="KW-1015">Disulfide bond</keyword>
<dbReference type="Proteomes" id="UP000265520">
    <property type="component" value="Unassembled WGS sequence"/>
</dbReference>
<feature type="domain" description="Bulb-type lectin" evidence="4">
    <location>
        <begin position="21"/>
        <end position="103"/>
    </location>
</feature>